<dbReference type="EMBL" id="MU250523">
    <property type="protein sequence ID" value="KAG7453221.1"/>
    <property type="molecule type" value="Genomic_DNA"/>
</dbReference>
<evidence type="ECO:0000256" key="2">
    <source>
        <dbReference type="ARBA" id="ARBA00001913"/>
    </source>
</evidence>
<evidence type="ECO:0000256" key="4">
    <source>
        <dbReference type="ARBA" id="ARBA00006463"/>
    </source>
</evidence>
<reference evidence="12" key="1">
    <citation type="submission" date="2020-11" db="EMBL/GenBank/DDBJ databases">
        <title>Adaptations for nitrogen fixation in a non-lichenized fungal sporocarp promotes dispersal by wood-feeding termites.</title>
        <authorList>
            <consortium name="DOE Joint Genome Institute"/>
            <person name="Koch R.A."/>
            <person name="Yoon G."/>
            <person name="Arayal U."/>
            <person name="Lail K."/>
            <person name="Amirebrahimi M."/>
            <person name="Labutti K."/>
            <person name="Lipzen A."/>
            <person name="Riley R."/>
            <person name="Barry K."/>
            <person name="Henrissat B."/>
            <person name="Grigoriev I.V."/>
            <person name="Herr J.R."/>
            <person name="Aime M.C."/>
        </authorList>
    </citation>
    <scope>NUCLEOTIDE SEQUENCE</scope>
    <source>
        <strain evidence="12">MCA 3950</strain>
    </source>
</reference>
<comment type="subcellular location">
    <subcellularLocation>
        <location evidence="3 10">Secreted</location>
    </subcellularLocation>
</comment>
<keyword evidence="6 10" id="KW-0732">Signal</keyword>
<dbReference type="PANTHER" id="PTHR33407:SF9">
    <property type="entry name" value="PECTATE LYASE F-RELATED"/>
    <property type="match status" value="1"/>
</dbReference>
<evidence type="ECO:0000256" key="9">
    <source>
        <dbReference type="ARBA" id="ARBA00025679"/>
    </source>
</evidence>
<evidence type="ECO:0000256" key="1">
    <source>
        <dbReference type="ARBA" id="ARBA00000695"/>
    </source>
</evidence>
<keyword evidence="7 10" id="KW-0106">Calcium</keyword>
<dbReference type="Proteomes" id="UP000812287">
    <property type="component" value="Unassembled WGS sequence"/>
</dbReference>
<dbReference type="InterPro" id="IPR011050">
    <property type="entry name" value="Pectin_lyase_fold/virulence"/>
</dbReference>
<dbReference type="PANTHER" id="PTHR33407">
    <property type="entry name" value="PECTATE LYASE F-RELATED"/>
    <property type="match status" value="1"/>
</dbReference>
<feature type="signal peptide" evidence="10">
    <location>
        <begin position="1"/>
        <end position="17"/>
    </location>
</feature>
<comment type="cofactor">
    <cofactor evidence="2 10">
        <name>Ca(2+)</name>
        <dbReference type="ChEBI" id="CHEBI:29108"/>
    </cofactor>
</comment>
<sequence length="261" mass="28265">MIFKTFVVVALLAVANARPNCRAASCTFPAPLSTSSLSSSKTIEAGESFDAHPLGGNVRFDRGSGACEGQTEEGDAAAVFLLEEGTTLSNVVIGNRSSRGYSLSRIVHVDQWNSSAYKFKMNAYSYQHFAVVEDVCESILLTNRSRTRSPLNESQKPPPSQEEVPKALTTRSSSTMEVEDFVRSSLTWCEFAQHSTFSNIIASSGSTLAGINFNYGDTAIFDTDTIGTDDVDSICDTYEGNDTGDEPTKLTSNTSNDYCQF</sequence>
<evidence type="ECO:0000313" key="13">
    <source>
        <dbReference type="Proteomes" id="UP000812287"/>
    </source>
</evidence>
<dbReference type="SUPFAM" id="SSF51126">
    <property type="entry name" value="Pectin lyase-like"/>
    <property type="match status" value="1"/>
</dbReference>
<dbReference type="Gene3D" id="2.160.20.10">
    <property type="entry name" value="Single-stranded right-handed beta-helix, Pectin lyase-like"/>
    <property type="match status" value="2"/>
</dbReference>
<keyword evidence="5 10" id="KW-0964">Secreted</keyword>
<keyword evidence="13" id="KW-1185">Reference proteome</keyword>
<dbReference type="EC" id="4.2.2.2" evidence="10"/>
<evidence type="ECO:0000313" key="12">
    <source>
        <dbReference type="EMBL" id="KAG7453221.1"/>
    </source>
</evidence>
<protein>
    <recommendedName>
        <fullName evidence="10">Pectate lyase</fullName>
        <ecNumber evidence="10">4.2.2.2</ecNumber>
    </recommendedName>
</protein>
<evidence type="ECO:0000256" key="3">
    <source>
        <dbReference type="ARBA" id="ARBA00004613"/>
    </source>
</evidence>
<evidence type="ECO:0000256" key="5">
    <source>
        <dbReference type="ARBA" id="ARBA00022525"/>
    </source>
</evidence>
<evidence type="ECO:0000256" key="10">
    <source>
        <dbReference type="RuleBase" id="RU367009"/>
    </source>
</evidence>
<keyword evidence="8 10" id="KW-0456">Lyase</keyword>
<comment type="similarity">
    <text evidence="4 10">Belongs to the polysaccharide lyase 3 family.</text>
</comment>
<dbReference type="Pfam" id="PF03211">
    <property type="entry name" value="Pectate_lyase"/>
    <property type="match status" value="2"/>
</dbReference>
<dbReference type="OrthoDB" id="441042at2759"/>
<comment type="catalytic activity">
    <reaction evidence="1 10">
        <text>Eliminative cleavage of (1-&gt;4)-alpha-D-galacturonan to give oligosaccharides with 4-deoxy-alpha-D-galact-4-enuronosyl groups at their non-reducing ends.</text>
        <dbReference type="EC" id="4.2.2.2"/>
    </reaction>
</comment>
<dbReference type="GeneID" id="66106238"/>
<feature type="chain" id="PRO_5040536505" description="Pectate lyase" evidence="10">
    <location>
        <begin position="18"/>
        <end position="261"/>
    </location>
</feature>
<name>A0A9P7W8D2_9AGAR</name>
<proteinExistence type="inferred from homology"/>
<evidence type="ECO:0000256" key="7">
    <source>
        <dbReference type="ARBA" id="ARBA00022837"/>
    </source>
</evidence>
<dbReference type="InterPro" id="IPR004898">
    <property type="entry name" value="Pectate_lyase_PlyH/PlyE-like"/>
</dbReference>
<organism evidence="12 13">
    <name type="scientific">Guyanagaster necrorhizus</name>
    <dbReference type="NCBI Taxonomy" id="856835"/>
    <lineage>
        <taxon>Eukaryota</taxon>
        <taxon>Fungi</taxon>
        <taxon>Dikarya</taxon>
        <taxon>Basidiomycota</taxon>
        <taxon>Agaricomycotina</taxon>
        <taxon>Agaricomycetes</taxon>
        <taxon>Agaricomycetidae</taxon>
        <taxon>Agaricales</taxon>
        <taxon>Marasmiineae</taxon>
        <taxon>Physalacriaceae</taxon>
        <taxon>Guyanagaster</taxon>
    </lineage>
</organism>
<gene>
    <name evidence="12" type="ORF">BT62DRAFT_915502</name>
</gene>
<comment type="function">
    <text evidence="9 10">Pectinolytic enzyme consist of four classes of enzymes: pectin lyase, polygalacturonase, pectin methylesterase and rhamnogalacturonase. Among pectinolytic enzymes, pectin lyase is the most important in depolymerization of pectin, since it cleaves internal glycosidic bonds of highly methylated pectins. Favors pectate, the anion, over pectin, the methyl ester.</text>
</comment>
<evidence type="ECO:0000256" key="8">
    <source>
        <dbReference type="ARBA" id="ARBA00023239"/>
    </source>
</evidence>
<accession>A0A9P7W8D2</accession>
<comment type="caution">
    <text evidence="12">The sequence shown here is derived from an EMBL/GenBank/DDBJ whole genome shotgun (WGS) entry which is preliminary data.</text>
</comment>
<dbReference type="GO" id="GO:0030570">
    <property type="term" value="F:pectate lyase activity"/>
    <property type="evidence" value="ECO:0007669"/>
    <property type="project" value="UniProtKB-UniRule"/>
</dbReference>
<dbReference type="InterPro" id="IPR012334">
    <property type="entry name" value="Pectin_lyas_fold"/>
</dbReference>
<evidence type="ECO:0000256" key="11">
    <source>
        <dbReference type="SAM" id="MobiDB-lite"/>
    </source>
</evidence>
<dbReference type="AlphaFoldDB" id="A0A9P7W8D2"/>
<feature type="region of interest" description="Disordered" evidence="11">
    <location>
        <begin position="147"/>
        <end position="172"/>
    </location>
</feature>
<dbReference type="GO" id="GO:0045490">
    <property type="term" value="P:pectin catabolic process"/>
    <property type="evidence" value="ECO:0007669"/>
    <property type="project" value="TreeGrafter"/>
</dbReference>
<evidence type="ECO:0000256" key="6">
    <source>
        <dbReference type="ARBA" id="ARBA00022729"/>
    </source>
</evidence>
<dbReference type="RefSeq" id="XP_043046721.1">
    <property type="nucleotide sequence ID" value="XM_043183941.1"/>
</dbReference>
<dbReference type="GO" id="GO:0005576">
    <property type="term" value="C:extracellular region"/>
    <property type="evidence" value="ECO:0007669"/>
    <property type="project" value="UniProtKB-SubCell"/>
</dbReference>